<comment type="caution">
    <text evidence="2">The sequence shown here is derived from an EMBL/GenBank/DDBJ whole genome shotgun (WGS) entry which is preliminary data.</text>
</comment>
<dbReference type="Proteomes" id="UP001215280">
    <property type="component" value="Unassembled WGS sequence"/>
</dbReference>
<evidence type="ECO:0000256" key="1">
    <source>
        <dbReference type="SAM" id="MobiDB-lite"/>
    </source>
</evidence>
<gene>
    <name evidence="2" type="ORF">DFH07DRAFT_844906</name>
</gene>
<feature type="compositionally biased region" description="Basic and acidic residues" evidence="1">
    <location>
        <begin position="236"/>
        <end position="253"/>
    </location>
</feature>
<feature type="compositionally biased region" description="Basic residues" evidence="1">
    <location>
        <begin position="217"/>
        <end position="227"/>
    </location>
</feature>
<accession>A0AAD7MVR6</accession>
<feature type="region of interest" description="Disordered" evidence="1">
    <location>
        <begin position="54"/>
        <end position="148"/>
    </location>
</feature>
<sequence>MSHDSHIPESRETPAEERRAQPDQTPRISDTNTGVGSGAGYLAKASAYVPQSVTGYFGKSTDAPPDTPGSAAAEPDDETSSTTTDLTELSTKAQAGSLAPSRPGSPISTVSADDPTEENHGEDVDAENARPWIEDDYATTTMPPEPKIHLEPRMYPLAVDSATHGGILLCEDTQAQMDIERAGGILSPAHEGTEVLASNDEDDYSSDDGKEDAQGGKVKRLARRVKGGAKVVSGKIRRDPERVEQGKDMMGER</sequence>
<feature type="compositionally biased region" description="Polar residues" evidence="1">
    <location>
        <begin position="22"/>
        <end position="34"/>
    </location>
</feature>
<dbReference type="EMBL" id="JARJLG010000162">
    <property type="protein sequence ID" value="KAJ7734363.1"/>
    <property type="molecule type" value="Genomic_DNA"/>
</dbReference>
<organism evidence="2 3">
    <name type="scientific">Mycena maculata</name>
    <dbReference type="NCBI Taxonomy" id="230809"/>
    <lineage>
        <taxon>Eukaryota</taxon>
        <taxon>Fungi</taxon>
        <taxon>Dikarya</taxon>
        <taxon>Basidiomycota</taxon>
        <taxon>Agaricomycotina</taxon>
        <taxon>Agaricomycetes</taxon>
        <taxon>Agaricomycetidae</taxon>
        <taxon>Agaricales</taxon>
        <taxon>Marasmiineae</taxon>
        <taxon>Mycenaceae</taxon>
        <taxon>Mycena</taxon>
    </lineage>
</organism>
<protein>
    <submittedName>
        <fullName evidence="2">Uncharacterized protein</fullName>
    </submittedName>
</protein>
<feature type="region of interest" description="Disordered" evidence="1">
    <location>
        <begin position="187"/>
        <end position="253"/>
    </location>
</feature>
<keyword evidence="3" id="KW-1185">Reference proteome</keyword>
<feature type="compositionally biased region" description="Low complexity" evidence="1">
    <location>
        <begin position="80"/>
        <end position="91"/>
    </location>
</feature>
<reference evidence="2" key="1">
    <citation type="submission" date="2023-03" db="EMBL/GenBank/DDBJ databases">
        <title>Massive genome expansion in bonnet fungi (Mycena s.s.) driven by repeated elements and novel gene families across ecological guilds.</title>
        <authorList>
            <consortium name="Lawrence Berkeley National Laboratory"/>
            <person name="Harder C.B."/>
            <person name="Miyauchi S."/>
            <person name="Viragh M."/>
            <person name="Kuo A."/>
            <person name="Thoen E."/>
            <person name="Andreopoulos B."/>
            <person name="Lu D."/>
            <person name="Skrede I."/>
            <person name="Drula E."/>
            <person name="Henrissat B."/>
            <person name="Morin E."/>
            <person name="Kohler A."/>
            <person name="Barry K."/>
            <person name="LaButti K."/>
            <person name="Morin E."/>
            <person name="Salamov A."/>
            <person name="Lipzen A."/>
            <person name="Mereny Z."/>
            <person name="Hegedus B."/>
            <person name="Baldrian P."/>
            <person name="Stursova M."/>
            <person name="Weitz H."/>
            <person name="Taylor A."/>
            <person name="Grigoriev I.V."/>
            <person name="Nagy L.G."/>
            <person name="Martin F."/>
            <person name="Kauserud H."/>
        </authorList>
    </citation>
    <scope>NUCLEOTIDE SEQUENCE</scope>
    <source>
        <strain evidence="2">CBHHK188m</strain>
    </source>
</reference>
<proteinExistence type="predicted"/>
<name>A0AAD7MVR6_9AGAR</name>
<feature type="region of interest" description="Disordered" evidence="1">
    <location>
        <begin position="1"/>
        <end position="39"/>
    </location>
</feature>
<evidence type="ECO:0000313" key="2">
    <source>
        <dbReference type="EMBL" id="KAJ7734363.1"/>
    </source>
</evidence>
<dbReference type="AlphaFoldDB" id="A0AAD7MVR6"/>
<feature type="compositionally biased region" description="Basic and acidic residues" evidence="1">
    <location>
        <begin position="1"/>
        <end position="21"/>
    </location>
</feature>
<evidence type="ECO:0000313" key="3">
    <source>
        <dbReference type="Proteomes" id="UP001215280"/>
    </source>
</evidence>